<organism evidence="1 2">
    <name type="scientific">Stylosanthes scabra</name>
    <dbReference type="NCBI Taxonomy" id="79078"/>
    <lineage>
        <taxon>Eukaryota</taxon>
        <taxon>Viridiplantae</taxon>
        <taxon>Streptophyta</taxon>
        <taxon>Embryophyta</taxon>
        <taxon>Tracheophyta</taxon>
        <taxon>Spermatophyta</taxon>
        <taxon>Magnoliopsida</taxon>
        <taxon>eudicotyledons</taxon>
        <taxon>Gunneridae</taxon>
        <taxon>Pentapetalae</taxon>
        <taxon>rosids</taxon>
        <taxon>fabids</taxon>
        <taxon>Fabales</taxon>
        <taxon>Fabaceae</taxon>
        <taxon>Papilionoideae</taxon>
        <taxon>50 kb inversion clade</taxon>
        <taxon>dalbergioids sensu lato</taxon>
        <taxon>Dalbergieae</taxon>
        <taxon>Pterocarpus clade</taxon>
        <taxon>Stylosanthes</taxon>
    </lineage>
</organism>
<sequence>VCLVSMRWRPSERSIIILRTTSTGGYAWMQFMQRTCFTLTQSQVRHTGRRQPTLKLNPLSLRGPLAGQRSTQGRGIRWKC</sequence>
<comment type="caution">
    <text evidence="1">The sequence shown here is derived from an EMBL/GenBank/DDBJ whole genome shotgun (WGS) entry which is preliminary data.</text>
</comment>
<gene>
    <name evidence="1" type="ORF">PIB30_111725</name>
</gene>
<protein>
    <submittedName>
        <fullName evidence="1">Uncharacterized protein</fullName>
    </submittedName>
</protein>
<evidence type="ECO:0000313" key="1">
    <source>
        <dbReference type="EMBL" id="MED6215261.1"/>
    </source>
</evidence>
<accession>A0ABU6Z0H2</accession>
<dbReference type="Proteomes" id="UP001341840">
    <property type="component" value="Unassembled WGS sequence"/>
</dbReference>
<keyword evidence="2" id="KW-1185">Reference proteome</keyword>
<proteinExistence type="predicted"/>
<name>A0ABU6Z0H2_9FABA</name>
<evidence type="ECO:0000313" key="2">
    <source>
        <dbReference type="Proteomes" id="UP001341840"/>
    </source>
</evidence>
<dbReference type="EMBL" id="JASCZI010248986">
    <property type="protein sequence ID" value="MED6215261.1"/>
    <property type="molecule type" value="Genomic_DNA"/>
</dbReference>
<reference evidence="1 2" key="1">
    <citation type="journal article" date="2023" name="Plants (Basel)">
        <title>Bridging the Gap: Combining Genomics and Transcriptomics Approaches to Understand Stylosanthes scabra, an Orphan Legume from the Brazilian Caatinga.</title>
        <authorList>
            <person name="Ferreira-Neto J.R.C."/>
            <person name="da Silva M.D."/>
            <person name="Binneck E."/>
            <person name="de Melo N.F."/>
            <person name="da Silva R.H."/>
            <person name="de Melo A.L.T.M."/>
            <person name="Pandolfi V."/>
            <person name="Bustamante F.O."/>
            <person name="Brasileiro-Vidal A.C."/>
            <person name="Benko-Iseppon A.M."/>
        </authorList>
    </citation>
    <scope>NUCLEOTIDE SEQUENCE [LARGE SCALE GENOMIC DNA]</scope>
    <source>
        <tissue evidence="1">Leaves</tissue>
    </source>
</reference>
<feature type="non-terminal residue" evidence="1">
    <location>
        <position position="1"/>
    </location>
</feature>